<feature type="region of interest" description="Disordered" evidence="1">
    <location>
        <begin position="618"/>
        <end position="645"/>
    </location>
</feature>
<feature type="compositionally biased region" description="Basic and acidic residues" evidence="1">
    <location>
        <begin position="425"/>
        <end position="436"/>
    </location>
</feature>
<name>A0AAE1H1Y2_9NEOP</name>
<feature type="region of interest" description="Disordered" evidence="1">
    <location>
        <begin position="29"/>
        <end position="567"/>
    </location>
</feature>
<reference evidence="2" key="1">
    <citation type="submission" date="2021-07" db="EMBL/GenBank/DDBJ databases">
        <authorList>
            <person name="Catto M.A."/>
            <person name="Jacobson A."/>
            <person name="Kennedy G."/>
            <person name="Labadie P."/>
            <person name="Hunt B.G."/>
            <person name="Srinivasan R."/>
        </authorList>
    </citation>
    <scope>NUCLEOTIDE SEQUENCE</scope>
    <source>
        <strain evidence="2">PL_HMW_Pooled</strain>
        <tissue evidence="2">Head</tissue>
    </source>
</reference>
<comment type="caution">
    <text evidence="2">The sequence shown here is derived from an EMBL/GenBank/DDBJ whole genome shotgun (WGS) entry which is preliminary data.</text>
</comment>
<sequence length="725" mass="75190">MGCHGDTVFMQVEQAATVLPNAGGYEVKGAEGRGSMAKTAAAEPGGGGRGRVGLQGRGSVSAGSAPAPPPHPTLESIGRSRTFIIERNEEGEDKKSDEVGLPPEQQPSVEAAGAPVAVPTPAPRERRLRPGRPVPPEPPAAVVASAEAEVREQERQTAAPVPAPRAPRAPRRAAAAGVATSVELTTSTAHVEEPVAAAAPSSPAARGEARRRPGTDADAGRGEGRRRLLRRQEAGDSSSSDAEPARGRGGQKVVLVTEAEVHHPPSSPSPRAEQQGLRKAVRQEPGASRRGSAIQGALLDEIKREPGASRRGSAIQGALLDEIKRVSQTSQDSTPASVDGQEQDDVCASSAGRPDTVGDALLEDGEAEHDVRREGGAGRLETSGDVLLEAYEEPAAIPADTDVPEETDNKALTPDGAPGDELADQPDHLEGLHAEQEVPPVGIFADHASSVDAHLALVQEGSETTLEQQPQRSTGTHSPILEAKPEDLTPDVTPVTAPDTPPLLPGKAPDHDPPPVTPFSREDQPSPAVTVPEALERAGAVPDDQHPAVTVPHGTPPPSAEPVPGDLPKVTTLEEAASPPEHSTGGSGEVEGAEVEGAPLDAPRDAPRDAARVDAHAIPQDAETPSAGEAPTASPGRQVQADTRRTLHPLDEATRERLQQQIERAVLSAVAGPSSVSREALQVGLDQASAALSAFYATPACSEVEAVRLRAGDLLRRVLRLKVWS</sequence>
<accession>A0AAE1H1Y2</accession>
<evidence type="ECO:0000313" key="3">
    <source>
        <dbReference type="Proteomes" id="UP001219518"/>
    </source>
</evidence>
<reference evidence="2" key="2">
    <citation type="journal article" date="2023" name="BMC Genomics">
        <title>Pest status, molecular evolution, and epigenetic factors derived from the genome assembly of Frankliniella fusca, a thysanopteran phytovirus vector.</title>
        <authorList>
            <person name="Catto M.A."/>
            <person name="Labadie P.E."/>
            <person name="Jacobson A.L."/>
            <person name="Kennedy G.G."/>
            <person name="Srinivasan R."/>
            <person name="Hunt B.G."/>
        </authorList>
    </citation>
    <scope>NUCLEOTIDE SEQUENCE</scope>
    <source>
        <strain evidence="2">PL_HMW_Pooled</strain>
    </source>
</reference>
<dbReference type="EMBL" id="JAHWGI010000289">
    <property type="protein sequence ID" value="KAK3912105.1"/>
    <property type="molecule type" value="Genomic_DNA"/>
</dbReference>
<feature type="compositionally biased region" description="Low complexity" evidence="1">
    <location>
        <begin position="107"/>
        <end position="119"/>
    </location>
</feature>
<feature type="compositionally biased region" description="Polar residues" evidence="1">
    <location>
        <begin position="461"/>
        <end position="477"/>
    </location>
</feature>
<evidence type="ECO:0000256" key="1">
    <source>
        <dbReference type="SAM" id="MobiDB-lite"/>
    </source>
</evidence>
<proteinExistence type="predicted"/>
<gene>
    <name evidence="2" type="ORF">KUF71_021675</name>
</gene>
<dbReference type="Proteomes" id="UP001219518">
    <property type="component" value="Unassembled WGS sequence"/>
</dbReference>
<evidence type="ECO:0000313" key="2">
    <source>
        <dbReference type="EMBL" id="KAK3912105.1"/>
    </source>
</evidence>
<feature type="compositionally biased region" description="Basic and acidic residues" evidence="1">
    <location>
        <begin position="84"/>
        <end position="98"/>
    </location>
</feature>
<protein>
    <submittedName>
        <fullName evidence="2">Uncharacterized protein</fullName>
    </submittedName>
</protein>
<feature type="compositionally biased region" description="Basic and acidic residues" evidence="1">
    <location>
        <begin position="207"/>
        <end position="234"/>
    </location>
</feature>
<feature type="compositionally biased region" description="Gly residues" evidence="1">
    <location>
        <begin position="44"/>
        <end position="56"/>
    </location>
</feature>
<feature type="non-terminal residue" evidence="2">
    <location>
        <position position="725"/>
    </location>
</feature>
<organism evidence="2 3">
    <name type="scientific">Frankliniella fusca</name>
    <dbReference type="NCBI Taxonomy" id="407009"/>
    <lineage>
        <taxon>Eukaryota</taxon>
        <taxon>Metazoa</taxon>
        <taxon>Ecdysozoa</taxon>
        <taxon>Arthropoda</taxon>
        <taxon>Hexapoda</taxon>
        <taxon>Insecta</taxon>
        <taxon>Pterygota</taxon>
        <taxon>Neoptera</taxon>
        <taxon>Paraneoptera</taxon>
        <taxon>Thysanoptera</taxon>
        <taxon>Terebrantia</taxon>
        <taxon>Thripoidea</taxon>
        <taxon>Thripidae</taxon>
        <taxon>Frankliniella</taxon>
    </lineage>
</organism>
<feature type="compositionally biased region" description="Low complexity" evidence="1">
    <location>
        <begin position="194"/>
        <end position="206"/>
    </location>
</feature>
<dbReference type="AlphaFoldDB" id="A0AAE1H1Y2"/>
<keyword evidence="3" id="KW-1185">Reference proteome</keyword>
<feature type="compositionally biased region" description="Polar residues" evidence="1">
    <location>
        <begin position="326"/>
        <end position="336"/>
    </location>
</feature>